<sequence length="124" mass="14425">MVAVLKTQKLAKNSLTLRFFCQFNFLMDGIEGSTTLKKYPLFAMPFLAEHSVKDFAASAENKPVCWISRRDWIWIGALFTLTFPRQQPMLDHSDEHYCNTLRSRLAHLCPFHNSQFPLKELTKT</sequence>
<evidence type="ECO:0000313" key="2">
    <source>
        <dbReference type="WBParaSite" id="Minc3s00038g02221"/>
    </source>
</evidence>
<proteinExistence type="predicted"/>
<dbReference type="WBParaSite" id="Minc3s00038g02221">
    <property type="protein sequence ID" value="Minc3s00038g02221"/>
    <property type="gene ID" value="Minc3s00038g02221"/>
</dbReference>
<keyword evidence="1" id="KW-1185">Reference proteome</keyword>
<dbReference type="Proteomes" id="UP000887563">
    <property type="component" value="Unplaced"/>
</dbReference>
<protein>
    <submittedName>
        <fullName evidence="2">Uncharacterized protein</fullName>
    </submittedName>
</protein>
<organism evidence="1 2">
    <name type="scientific">Meloidogyne incognita</name>
    <name type="common">Southern root-knot nematode worm</name>
    <name type="synonym">Oxyuris incognita</name>
    <dbReference type="NCBI Taxonomy" id="6306"/>
    <lineage>
        <taxon>Eukaryota</taxon>
        <taxon>Metazoa</taxon>
        <taxon>Ecdysozoa</taxon>
        <taxon>Nematoda</taxon>
        <taxon>Chromadorea</taxon>
        <taxon>Rhabditida</taxon>
        <taxon>Tylenchina</taxon>
        <taxon>Tylenchomorpha</taxon>
        <taxon>Tylenchoidea</taxon>
        <taxon>Meloidogynidae</taxon>
        <taxon>Meloidogyninae</taxon>
        <taxon>Meloidogyne</taxon>
        <taxon>Meloidogyne incognita group</taxon>
    </lineage>
</organism>
<evidence type="ECO:0000313" key="1">
    <source>
        <dbReference type="Proteomes" id="UP000887563"/>
    </source>
</evidence>
<name>A0A914KLJ0_MELIC</name>
<accession>A0A914KLJ0</accession>
<reference evidence="2" key="1">
    <citation type="submission" date="2022-11" db="UniProtKB">
        <authorList>
            <consortium name="WormBaseParasite"/>
        </authorList>
    </citation>
    <scope>IDENTIFICATION</scope>
</reference>
<dbReference type="AlphaFoldDB" id="A0A914KLJ0"/>